<dbReference type="EMBL" id="SJPJ01000001">
    <property type="protein sequence ID" value="TWT79744.1"/>
    <property type="molecule type" value="Genomic_DNA"/>
</dbReference>
<dbReference type="RefSeq" id="WP_146394897.1">
    <property type="nucleotide sequence ID" value="NZ_SJPJ01000001.1"/>
</dbReference>
<dbReference type="Gene3D" id="3.30.700.10">
    <property type="entry name" value="Glycoprotein, Type 4 Pilin"/>
    <property type="match status" value="1"/>
</dbReference>
<keyword evidence="1" id="KW-0812">Transmembrane</keyword>
<dbReference type="Pfam" id="PF07963">
    <property type="entry name" value="N_methyl"/>
    <property type="match status" value="1"/>
</dbReference>
<name>A0A5C5YXJ5_9BACT</name>
<dbReference type="PANTHER" id="PTHR30093">
    <property type="entry name" value="GENERAL SECRETION PATHWAY PROTEIN G"/>
    <property type="match status" value="1"/>
</dbReference>
<dbReference type="InterPro" id="IPR045584">
    <property type="entry name" value="Pilin-like"/>
</dbReference>
<keyword evidence="1" id="KW-1133">Transmembrane helix</keyword>
<comment type="caution">
    <text evidence="3">The sequence shown here is derived from an EMBL/GenBank/DDBJ whole genome shotgun (WGS) entry which is preliminary data.</text>
</comment>
<reference evidence="3 4" key="1">
    <citation type="submission" date="2019-02" db="EMBL/GenBank/DDBJ databases">
        <title>Deep-cultivation of Planctomycetes and their phenomic and genomic characterization uncovers novel biology.</title>
        <authorList>
            <person name="Wiegand S."/>
            <person name="Jogler M."/>
            <person name="Boedeker C."/>
            <person name="Pinto D."/>
            <person name="Vollmers J."/>
            <person name="Rivas-Marin E."/>
            <person name="Kohn T."/>
            <person name="Peeters S.H."/>
            <person name="Heuer A."/>
            <person name="Rast P."/>
            <person name="Oberbeckmann S."/>
            <person name="Bunk B."/>
            <person name="Jeske O."/>
            <person name="Meyerdierks A."/>
            <person name="Storesund J.E."/>
            <person name="Kallscheuer N."/>
            <person name="Luecker S."/>
            <person name="Lage O.M."/>
            <person name="Pohl T."/>
            <person name="Merkel B.J."/>
            <person name="Hornburger P."/>
            <person name="Mueller R.-W."/>
            <person name="Bruemmer F."/>
            <person name="Labrenz M."/>
            <person name="Spormann A.M."/>
            <person name="Op Den Camp H."/>
            <person name="Overmann J."/>
            <person name="Amann R."/>
            <person name="Jetten M.S.M."/>
            <person name="Mascher T."/>
            <person name="Medema M.H."/>
            <person name="Devos D.P."/>
            <person name="Kaster A.-K."/>
            <person name="Ovreas L."/>
            <person name="Rohde M."/>
            <person name="Galperin M.Y."/>
            <person name="Jogler C."/>
        </authorList>
    </citation>
    <scope>NUCLEOTIDE SEQUENCE [LARGE SCALE GENOMIC DNA]</scope>
    <source>
        <strain evidence="3 4">CA13</strain>
    </source>
</reference>
<accession>A0A5C5YXJ5</accession>
<dbReference type="NCBIfam" id="TIGR02532">
    <property type="entry name" value="IV_pilin_GFxxxE"/>
    <property type="match status" value="1"/>
</dbReference>
<dbReference type="Proteomes" id="UP000315010">
    <property type="component" value="Unassembled WGS sequence"/>
</dbReference>
<keyword evidence="4" id="KW-1185">Reference proteome</keyword>
<dbReference type="InterPro" id="IPR027558">
    <property type="entry name" value="Pre_pil_HX9DG_C"/>
</dbReference>
<evidence type="ECO:0000259" key="2">
    <source>
        <dbReference type="Pfam" id="PF07596"/>
    </source>
</evidence>
<gene>
    <name evidence="3" type="ORF">CA13_11510</name>
</gene>
<keyword evidence="1" id="KW-0472">Membrane</keyword>
<feature type="transmembrane region" description="Helical" evidence="1">
    <location>
        <begin position="20"/>
        <end position="41"/>
    </location>
</feature>
<protein>
    <recommendedName>
        <fullName evidence="2">DUF1559 domain-containing protein</fullName>
    </recommendedName>
</protein>
<organism evidence="3 4">
    <name type="scientific">Novipirellula herctigrandis</name>
    <dbReference type="NCBI Taxonomy" id="2527986"/>
    <lineage>
        <taxon>Bacteria</taxon>
        <taxon>Pseudomonadati</taxon>
        <taxon>Planctomycetota</taxon>
        <taxon>Planctomycetia</taxon>
        <taxon>Pirellulales</taxon>
        <taxon>Pirellulaceae</taxon>
        <taxon>Novipirellula</taxon>
    </lineage>
</organism>
<proteinExistence type="predicted"/>
<dbReference type="AlphaFoldDB" id="A0A5C5YXJ5"/>
<dbReference type="Pfam" id="PF07596">
    <property type="entry name" value="SBP_bac_10"/>
    <property type="match status" value="1"/>
</dbReference>
<dbReference type="InterPro" id="IPR011453">
    <property type="entry name" value="DUF1559"/>
</dbReference>
<sequence>MNAFRFSNCRLHRRSSAFTLIELLVVIAIVGILVSLLGPAVQRARESARRLECENHIRQLALGVTLFHDSFGVIPSNGGADPKSTLTLVGGTEIQPTTYENVTAITFTWGVGNPNWVGKKQTGSWCYSILPKIEQGAAYQNGNCGVSLPLFACPSRPRGPAMATADDQYARYQSDGIAMTKTDYAGNGATFPDRPDVISFRAIKDGLSQTLLIGEKAFDPVVQLDTSWYWDEPIWLGGSKGTMRTGTKILTDRVGIEFRENWGSPHDGGAMFAFADGHVQFITTSADWRRMAAALSIDGGESEGLAQ</sequence>
<dbReference type="InterPro" id="IPR012902">
    <property type="entry name" value="N_methyl_site"/>
</dbReference>
<evidence type="ECO:0000313" key="3">
    <source>
        <dbReference type="EMBL" id="TWT79744.1"/>
    </source>
</evidence>
<feature type="domain" description="DUF1559" evidence="2">
    <location>
        <begin position="42"/>
        <end position="287"/>
    </location>
</feature>
<dbReference type="NCBIfam" id="TIGR04294">
    <property type="entry name" value="pre_pil_HX9DG"/>
    <property type="match status" value="1"/>
</dbReference>
<dbReference type="PANTHER" id="PTHR30093:SF2">
    <property type="entry name" value="TYPE II SECRETION SYSTEM PROTEIN H"/>
    <property type="match status" value="1"/>
</dbReference>
<dbReference type="SUPFAM" id="SSF54523">
    <property type="entry name" value="Pili subunits"/>
    <property type="match status" value="1"/>
</dbReference>
<evidence type="ECO:0000313" key="4">
    <source>
        <dbReference type="Proteomes" id="UP000315010"/>
    </source>
</evidence>
<evidence type="ECO:0000256" key="1">
    <source>
        <dbReference type="SAM" id="Phobius"/>
    </source>
</evidence>
<dbReference type="OrthoDB" id="282371at2"/>